<feature type="region of interest" description="Disordered" evidence="1">
    <location>
        <begin position="636"/>
        <end position="761"/>
    </location>
</feature>
<accession>A0ABV6K532</accession>
<dbReference type="RefSeq" id="WP_137644817.1">
    <property type="nucleotide sequence ID" value="NZ_BAABRM010000008.1"/>
</dbReference>
<proteinExistence type="predicted"/>
<dbReference type="InterPro" id="IPR005046">
    <property type="entry name" value="DUF285"/>
</dbReference>
<feature type="compositionally biased region" description="Pro residues" evidence="1">
    <location>
        <begin position="636"/>
        <end position="688"/>
    </location>
</feature>
<reference evidence="3 4" key="1">
    <citation type="submission" date="2024-09" db="EMBL/GenBank/DDBJ databases">
        <authorList>
            <person name="Sun Q."/>
            <person name="Mori K."/>
        </authorList>
    </citation>
    <scope>NUCLEOTIDE SEQUENCE [LARGE SCALE GENOMIC DNA]</scope>
    <source>
        <strain evidence="3 4">TBRC 4575</strain>
    </source>
</reference>
<protein>
    <submittedName>
        <fullName evidence="3">BspA family leucine-rich repeat surface protein</fullName>
    </submittedName>
</protein>
<keyword evidence="4" id="KW-1185">Reference proteome</keyword>
<evidence type="ECO:0000313" key="3">
    <source>
        <dbReference type="EMBL" id="MFC0424574.1"/>
    </source>
</evidence>
<evidence type="ECO:0000313" key="4">
    <source>
        <dbReference type="Proteomes" id="UP001589855"/>
    </source>
</evidence>
<name>A0ABV6K532_9LACO</name>
<evidence type="ECO:0000259" key="2">
    <source>
        <dbReference type="Pfam" id="PF07523"/>
    </source>
</evidence>
<gene>
    <name evidence="3" type="ORF">ACFFGS_10615</name>
</gene>
<dbReference type="EMBL" id="JBHLUK010000073">
    <property type="protein sequence ID" value="MFC0424574.1"/>
    <property type="molecule type" value="Genomic_DNA"/>
</dbReference>
<evidence type="ECO:0000256" key="1">
    <source>
        <dbReference type="SAM" id="MobiDB-lite"/>
    </source>
</evidence>
<dbReference type="InterPro" id="IPR013783">
    <property type="entry name" value="Ig-like_fold"/>
</dbReference>
<comment type="caution">
    <text evidence="3">The sequence shown here is derived from an EMBL/GenBank/DDBJ whole genome shotgun (WGS) entry which is preliminary data.</text>
</comment>
<feature type="compositionally biased region" description="Low complexity" evidence="1">
    <location>
        <begin position="708"/>
        <end position="722"/>
    </location>
</feature>
<dbReference type="InterPro" id="IPR022038">
    <property type="entry name" value="Ig-like_bact"/>
</dbReference>
<dbReference type="Proteomes" id="UP001589855">
    <property type="component" value="Unassembled WGS sequence"/>
</dbReference>
<feature type="domain" description="Ig-like" evidence="2">
    <location>
        <begin position="324"/>
        <end position="362"/>
    </location>
</feature>
<dbReference type="Pfam" id="PF07523">
    <property type="entry name" value="Big_3"/>
    <property type="match status" value="1"/>
</dbReference>
<sequence length="784" mass="84851">MKDWLLNYLTSEQLTSLAERITASVAADNQSGSIDLSGWQITPESSVPPLFQKVKVHQLILDGWGTNGLQSLANWFSGAQIDQLAMNDWNLPTQGLTNLFEAATIGTLNAQRWWFSAKPYEDDALTETHQSLSGLFQNAQIKTPLDLSSWRTANVVDLSELFQNFKGAPTVNLNGWDVTHVHDFDAAFKSADFQTLDLSTWDFAGAQSTQEMLQTPGLNQFSVNESLRFKGTNDEASYLNTPPVTIDYPGYWQNQATGAIYTAAQLANLYMHDQGISATYRWLSNQTALQVTDLTLHVGAHYDPHQLVSQLVGPLGDPLTPTQTGLEFEGAVDSRQAGQYPVTVSYQDRYGKRVTATATVRVIANDSQAILAGRNMTVVAGPRVTLAQVADLLDARDDQGRVISLTDALEQQRQSVGALTVKLTNELGETLPTLDLAHAGHYFLAFSYLTNNYDLLTHTSELTLLATRAAVHVAPVTVIQYHVPTVDWQTGVQLVDANGQTVNEPLKVLAVDWLNGPVDPKHAGRSQLTLTYTDLAGNVVTGQAWMTVVASQAQLAVKVPAPIVVGTLNNFDPTTVFDWAVDEAGQLIPATQVHFTDNVDPNRVGQYAVRVRYSGPYGTELAQTVSVQVVAAPAPVDPKPGNPAPVTPEPVNPEPGNPAPVTPAPVDPEPGNPAPVTPEPVNPKPVKPVPDMAKPIEPQPNCPQLVVSKSNNQKQQSASRQADSWPNLVTEVKGVGQPERPVSTGDSQRLPQTGELSSKGKPAGVILLALMSFLVLVTGRRPRN</sequence>
<dbReference type="Pfam" id="PF03382">
    <property type="entry name" value="DUF285"/>
    <property type="match status" value="1"/>
</dbReference>
<dbReference type="Gene3D" id="2.60.40.10">
    <property type="entry name" value="Immunoglobulins"/>
    <property type="match status" value="2"/>
</dbReference>
<feature type="compositionally biased region" description="Polar residues" evidence="1">
    <location>
        <begin position="744"/>
        <end position="756"/>
    </location>
</feature>
<organism evidence="3 4">
    <name type="scientific">Lactiplantibacillus plajomi</name>
    <dbReference type="NCBI Taxonomy" id="1457217"/>
    <lineage>
        <taxon>Bacteria</taxon>
        <taxon>Bacillati</taxon>
        <taxon>Bacillota</taxon>
        <taxon>Bacilli</taxon>
        <taxon>Lactobacillales</taxon>
        <taxon>Lactobacillaceae</taxon>
        <taxon>Lactiplantibacillus</taxon>
    </lineage>
</organism>